<gene>
    <name evidence="2" type="ORF">BDA96_03G198500</name>
</gene>
<reference evidence="2" key="1">
    <citation type="journal article" date="2019" name="BMC Genomics">
        <title>A new reference genome for Sorghum bicolor reveals high levels of sequence similarity between sweet and grain genotypes: implications for the genetics of sugar metabolism.</title>
        <authorList>
            <person name="Cooper E.A."/>
            <person name="Brenton Z.W."/>
            <person name="Flinn B.S."/>
            <person name="Jenkins J."/>
            <person name="Shu S."/>
            <person name="Flowers D."/>
            <person name="Luo F."/>
            <person name="Wang Y."/>
            <person name="Xia P."/>
            <person name="Barry K."/>
            <person name="Daum C."/>
            <person name="Lipzen A."/>
            <person name="Yoshinaga Y."/>
            <person name="Schmutz J."/>
            <person name="Saski C."/>
            <person name="Vermerris W."/>
            <person name="Kresovich S."/>
        </authorList>
    </citation>
    <scope>NUCLEOTIDE SEQUENCE</scope>
</reference>
<dbReference type="AlphaFoldDB" id="A0A921RFN4"/>
<evidence type="ECO:0000313" key="3">
    <source>
        <dbReference type="Proteomes" id="UP000807115"/>
    </source>
</evidence>
<feature type="chain" id="PRO_5037825618" evidence="1">
    <location>
        <begin position="19"/>
        <end position="53"/>
    </location>
</feature>
<dbReference type="EMBL" id="CM027682">
    <property type="protein sequence ID" value="KAG0538005.1"/>
    <property type="molecule type" value="Genomic_DNA"/>
</dbReference>
<evidence type="ECO:0000256" key="1">
    <source>
        <dbReference type="SAM" id="SignalP"/>
    </source>
</evidence>
<keyword evidence="1" id="KW-0732">Signal</keyword>
<name>A0A921RFN4_SORBI</name>
<dbReference type="Proteomes" id="UP000807115">
    <property type="component" value="Chromosome 3"/>
</dbReference>
<evidence type="ECO:0000313" key="2">
    <source>
        <dbReference type="EMBL" id="KAG0538005.1"/>
    </source>
</evidence>
<organism evidence="2 3">
    <name type="scientific">Sorghum bicolor</name>
    <name type="common">Sorghum</name>
    <name type="synonym">Sorghum vulgare</name>
    <dbReference type="NCBI Taxonomy" id="4558"/>
    <lineage>
        <taxon>Eukaryota</taxon>
        <taxon>Viridiplantae</taxon>
        <taxon>Streptophyta</taxon>
        <taxon>Embryophyta</taxon>
        <taxon>Tracheophyta</taxon>
        <taxon>Spermatophyta</taxon>
        <taxon>Magnoliopsida</taxon>
        <taxon>Liliopsida</taxon>
        <taxon>Poales</taxon>
        <taxon>Poaceae</taxon>
        <taxon>PACMAD clade</taxon>
        <taxon>Panicoideae</taxon>
        <taxon>Andropogonodae</taxon>
        <taxon>Andropogoneae</taxon>
        <taxon>Sorghinae</taxon>
        <taxon>Sorghum</taxon>
    </lineage>
</organism>
<sequence length="53" mass="6224">MIWLVLVCKLTLINLTDCKHSFIWTSQNNGSFKDRSMYMYMVQEGVVTHKSLL</sequence>
<reference evidence="2" key="2">
    <citation type="submission" date="2020-10" db="EMBL/GenBank/DDBJ databases">
        <authorList>
            <person name="Cooper E.A."/>
            <person name="Brenton Z.W."/>
            <person name="Flinn B.S."/>
            <person name="Jenkins J."/>
            <person name="Shu S."/>
            <person name="Flowers D."/>
            <person name="Luo F."/>
            <person name="Wang Y."/>
            <person name="Xia P."/>
            <person name="Barry K."/>
            <person name="Daum C."/>
            <person name="Lipzen A."/>
            <person name="Yoshinaga Y."/>
            <person name="Schmutz J."/>
            <person name="Saski C."/>
            <person name="Vermerris W."/>
            <person name="Kresovich S."/>
        </authorList>
    </citation>
    <scope>NUCLEOTIDE SEQUENCE</scope>
</reference>
<accession>A0A921RFN4</accession>
<comment type="caution">
    <text evidence="2">The sequence shown here is derived from an EMBL/GenBank/DDBJ whole genome shotgun (WGS) entry which is preliminary data.</text>
</comment>
<feature type="signal peptide" evidence="1">
    <location>
        <begin position="1"/>
        <end position="18"/>
    </location>
</feature>
<protein>
    <submittedName>
        <fullName evidence="2">Uncharacterized protein</fullName>
    </submittedName>
</protein>
<proteinExistence type="predicted"/>